<comment type="caution">
    <text evidence="2">The sequence shown here is derived from an EMBL/GenBank/DDBJ whole genome shotgun (WGS) entry which is preliminary data.</text>
</comment>
<name>A0A2P5D1Q6_PARAD</name>
<evidence type="ECO:0000313" key="2">
    <source>
        <dbReference type="EMBL" id="PON67234.1"/>
    </source>
</evidence>
<accession>A0A2P5D1Q6</accession>
<sequence>MPMPGSRAIRVTLLTVRGSRMGPTGSFRLYTVVIVLILVLLFACALCFISLTALGVKGQKNVIKRRGISHRMSFKLLLISRQNFGHFLLEESRDLFVELYKCMSYARNYS</sequence>
<dbReference type="AlphaFoldDB" id="A0A2P5D1Q6"/>
<evidence type="ECO:0000256" key="1">
    <source>
        <dbReference type="SAM" id="Phobius"/>
    </source>
</evidence>
<keyword evidence="1" id="KW-1133">Transmembrane helix</keyword>
<keyword evidence="1" id="KW-0472">Membrane</keyword>
<feature type="transmembrane region" description="Helical" evidence="1">
    <location>
        <begin position="29"/>
        <end position="56"/>
    </location>
</feature>
<gene>
    <name evidence="2" type="ORF">PanWU01x14_104090</name>
</gene>
<keyword evidence="3" id="KW-1185">Reference proteome</keyword>
<evidence type="ECO:0000313" key="3">
    <source>
        <dbReference type="Proteomes" id="UP000237105"/>
    </source>
</evidence>
<keyword evidence="1" id="KW-0812">Transmembrane</keyword>
<organism evidence="2 3">
    <name type="scientific">Parasponia andersonii</name>
    <name type="common">Sponia andersonii</name>
    <dbReference type="NCBI Taxonomy" id="3476"/>
    <lineage>
        <taxon>Eukaryota</taxon>
        <taxon>Viridiplantae</taxon>
        <taxon>Streptophyta</taxon>
        <taxon>Embryophyta</taxon>
        <taxon>Tracheophyta</taxon>
        <taxon>Spermatophyta</taxon>
        <taxon>Magnoliopsida</taxon>
        <taxon>eudicotyledons</taxon>
        <taxon>Gunneridae</taxon>
        <taxon>Pentapetalae</taxon>
        <taxon>rosids</taxon>
        <taxon>fabids</taxon>
        <taxon>Rosales</taxon>
        <taxon>Cannabaceae</taxon>
        <taxon>Parasponia</taxon>
    </lineage>
</organism>
<proteinExistence type="predicted"/>
<reference evidence="3" key="1">
    <citation type="submission" date="2016-06" db="EMBL/GenBank/DDBJ databases">
        <title>Parallel loss of symbiosis genes in relatives of nitrogen-fixing non-legume Parasponia.</title>
        <authorList>
            <person name="Van Velzen R."/>
            <person name="Holmer R."/>
            <person name="Bu F."/>
            <person name="Rutten L."/>
            <person name="Van Zeijl A."/>
            <person name="Liu W."/>
            <person name="Santuari L."/>
            <person name="Cao Q."/>
            <person name="Sharma T."/>
            <person name="Shen D."/>
            <person name="Roswanjaya Y."/>
            <person name="Wardhani T."/>
            <person name="Kalhor M.S."/>
            <person name="Jansen J."/>
            <person name="Van den Hoogen J."/>
            <person name="Gungor B."/>
            <person name="Hartog M."/>
            <person name="Hontelez J."/>
            <person name="Verver J."/>
            <person name="Yang W.-C."/>
            <person name="Schijlen E."/>
            <person name="Repin R."/>
            <person name="Schilthuizen M."/>
            <person name="Schranz E."/>
            <person name="Heidstra R."/>
            <person name="Miyata K."/>
            <person name="Fedorova E."/>
            <person name="Kohlen W."/>
            <person name="Bisseling T."/>
            <person name="Smit S."/>
            <person name="Geurts R."/>
        </authorList>
    </citation>
    <scope>NUCLEOTIDE SEQUENCE [LARGE SCALE GENOMIC DNA]</scope>
    <source>
        <strain evidence="3">cv. WU1-14</strain>
    </source>
</reference>
<protein>
    <recommendedName>
        <fullName evidence="4">Transmembrane protein</fullName>
    </recommendedName>
</protein>
<dbReference type="EMBL" id="JXTB01000073">
    <property type="protein sequence ID" value="PON67234.1"/>
    <property type="molecule type" value="Genomic_DNA"/>
</dbReference>
<dbReference type="Proteomes" id="UP000237105">
    <property type="component" value="Unassembled WGS sequence"/>
</dbReference>
<evidence type="ECO:0008006" key="4">
    <source>
        <dbReference type="Google" id="ProtNLM"/>
    </source>
</evidence>